<feature type="non-terminal residue" evidence="7">
    <location>
        <position position="220"/>
    </location>
</feature>
<reference evidence="8" key="1">
    <citation type="journal article" date="2011" name="Genome Biol.">
        <title>Comparative genomics of the social amoebae Dictyostelium discoideum and Dictyostelium purpureum.</title>
        <authorList>
            <consortium name="US DOE Joint Genome Institute (JGI-PGF)"/>
            <person name="Sucgang R."/>
            <person name="Kuo A."/>
            <person name="Tian X."/>
            <person name="Salerno W."/>
            <person name="Parikh A."/>
            <person name="Feasley C.L."/>
            <person name="Dalin E."/>
            <person name="Tu H."/>
            <person name="Huang E."/>
            <person name="Barry K."/>
            <person name="Lindquist E."/>
            <person name="Shapiro H."/>
            <person name="Bruce D."/>
            <person name="Schmutz J."/>
            <person name="Salamov A."/>
            <person name="Fey P."/>
            <person name="Gaudet P."/>
            <person name="Anjard C."/>
            <person name="Babu M.M."/>
            <person name="Basu S."/>
            <person name="Bushmanova Y."/>
            <person name="van der Wel H."/>
            <person name="Katoh-Kurasawa M."/>
            <person name="Dinh C."/>
            <person name="Coutinho P.M."/>
            <person name="Saito T."/>
            <person name="Elias M."/>
            <person name="Schaap P."/>
            <person name="Kay R.R."/>
            <person name="Henrissat B."/>
            <person name="Eichinger L."/>
            <person name="Rivero F."/>
            <person name="Putnam N.H."/>
            <person name="West C.M."/>
            <person name="Loomis W.F."/>
            <person name="Chisholm R.L."/>
            <person name="Shaulsky G."/>
            <person name="Strassmann J.E."/>
            <person name="Queller D.C."/>
            <person name="Kuspa A."/>
            <person name="Grigoriev I.V."/>
        </authorList>
    </citation>
    <scope>NUCLEOTIDE SEQUENCE [LARGE SCALE GENOMIC DNA]</scope>
    <source>
        <strain evidence="8">QSDP1</strain>
    </source>
</reference>
<evidence type="ECO:0000256" key="3">
    <source>
        <dbReference type="ARBA" id="ARBA00022763"/>
    </source>
</evidence>
<evidence type="ECO:0000256" key="4">
    <source>
        <dbReference type="ARBA" id="ARBA00022801"/>
    </source>
</evidence>
<dbReference type="RefSeq" id="XP_003293984.1">
    <property type="nucleotide sequence ID" value="XM_003293936.1"/>
</dbReference>
<dbReference type="GO" id="GO:0004844">
    <property type="term" value="F:uracil DNA N-glycosylase activity"/>
    <property type="evidence" value="ECO:0000318"/>
    <property type="project" value="GO_Central"/>
</dbReference>
<organism evidence="7 8">
    <name type="scientific">Dictyostelium purpureum</name>
    <name type="common">Slime mold</name>
    <dbReference type="NCBI Taxonomy" id="5786"/>
    <lineage>
        <taxon>Eukaryota</taxon>
        <taxon>Amoebozoa</taxon>
        <taxon>Evosea</taxon>
        <taxon>Eumycetozoa</taxon>
        <taxon>Dictyostelia</taxon>
        <taxon>Dictyosteliales</taxon>
        <taxon>Dictyosteliaceae</taxon>
        <taxon>Dictyostelium</taxon>
    </lineage>
</organism>
<keyword evidence="8" id="KW-1185">Reference proteome</keyword>
<dbReference type="PANTHER" id="PTHR11264:SF6">
    <property type="entry name" value="URACIL-DNA GLYCOSYLASE"/>
    <property type="match status" value="1"/>
</dbReference>
<proteinExistence type="inferred from homology"/>
<feature type="non-terminal residue" evidence="7">
    <location>
        <position position="1"/>
    </location>
</feature>
<dbReference type="GO" id="GO:0005634">
    <property type="term" value="C:nucleus"/>
    <property type="evidence" value="ECO:0000318"/>
    <property type="project" value="GO_Central"/>
</dbReference>
<dbReference type="NCBIfam" id="NF003589">
    <property type="entry name" value="PRK05254.1-2"/>
    <property type="match status" value="1"/>
</dbReference>
<protein>
    <recommendedName>
        <fullName evidence="6">Uracil-DNA glycosylase-like domain-containing protein</fullName>
    </recommendedName>
</protein>
<dbReference type="NCBIfam" id="NF003592">
    <property type="entry name" value="PRK05254.1-5"/>
    <property type="match status" value="1"/>
</dbReference>
<evidence type="ECO:0000256" key="1">
    <source>
        <dbReference type="ARBA" id="ARBA00004496"/>
    </source>
</evidence>
<dbReference type="OrthoDB" id="10031947at2759"/>
<dbReference type="HAMAP" id="MF_00148">
    <property type="entry name" value="UDG"/>
    <property type="match status" value="1"/>
</dbReference>
<evidence type="ECO:0000256" key="2">
    <source>
        <dbReference type="ARBA" id="ARBA00022490"/>
    </source>
</evidence>
<evidence type="ECO:0000313" key="8">
    <source>
        <dbReference type="Proteomes" id="UP000001064"/>
    </source>
</evidence>
<dbReference type="GeneID" id="10505299"/>
<dbReference type="Proteomes" id="UP000001064">
    <property type="component" value="Unassembled WGS sequence"/>
</dbReference>
<dbReference type="InterPro" id="IPR036895">
    <property type="entry name" value="Uracil-DNA_glycosylase-like_sf"/>
</dbReference>
<dbReference type="KEGG" id="dpp:DICPUDRAFT_10636"/>
<dbReference type="VEuPathDB" id="AmoebaDB:DICPUDRAFT_10636"/>
<dbReference type="Pfam" id="PF03167">
    <property type="entry name" value="UDG"/>
    <property type="match status" value="1"/>
</dbReference>
<dbReference type="NCBIfam" id="NF003588">
    <property type="entry name" value="PRK05254.1-1"/>
    <property type="match status" value="1"/>
</dbReference>
<dbReference type="eggNOG" id="KOG2994">
    <property type="taxonomic scope" value="Eukaryota"/>
</dbReference>
<dbReference type="SMART" id="SM00986">
    <property type="entry name" value="UDG"/>
    <property type="match status" value="1"/>
</dbReference>
<dbReference type="GO" id="GO:0097510">
    <property type="term" value="P:base-excision repair, AP site formation via deaminated base removal"/>
    <property type="evidence" value="ECO:0000318"/>
    <property type="project" value="GO_Central"/>
</dbReference>
<dbReference type="SMART" id="SM00987">
    <property type="entry name" value="UreE_C"/>
    <property type="match status" value="1"/>
</dbReference>
<dbReference type="InterPro" id="IPR005122">
    <property type="entry name" value="Uracil-DNA_glycosylase-like"/>
</dbReference>
<gene>
    <name evidence="7" type="ORF">DICPUDRAFT_10636</name>
</gene>
<keyword evidence="2" id="KW-0963">Cytoplasm</keyword>
<dbReference type="GO" id="GO:0005739">
    <property type="term" value="C:mitochondrion"/>
    <property type="evidence" value="ECO:0000318"/>
    <property type="project" value="GO_Central"/>
</dbReference>
<dbReference type="FunFam" id="3.40.470.10:FF:000006">
    <property type="entry name" value="Uracil-DNA glycosylase"/>
    <property type="match status" value="1"/>
</dbReference>
<dbReference type="AlphaFoldDB" id="F1A2U0"/>
<keyword evidence="4" id="KW-0378">Hydrolase</keyword>
<dbReference type="EMBL" id="GL871425">
    <property type="protein sequence ID" value="EGC29494.1"/>
    <property type="molecule type" value="Genomic_DNA"/>
</dbReference>
<keyword evidence="3" id="KW-0227">DNA damage</keyword>
<dbReference type="Gene3D" id="3.40.470.10">
    <property type="entry name" value="Uracil-DNA glycosylase-like domain"/>
    <property type="match status" value="1"/>
</dbReference>
<comment type="subcellular location">
    <subcellularLocation>
        <location evidence="1">Cytoplasm</location>
    </subcellularLocation>
</comment>
<dbReference type="STRING" id="5786.F1A2U0"/>
<keyword evidence="5" id="KW-0234">DNA repair</keyword>
<dbReference type="OMA" id="KMIGQKT"/>
<dbReference type="NCBIfam" id="TIGR00628">
    <property type="entry name" value="ung"/>
    <property type="match status" value="1"/>
</dbReference>
<dbReference type="InterPro" id="IPR002043">
    <property type="entry name" value="UDG_fam1"/>
</dbReference>
<accession>F1A2U0</accession>
<evidence type="ECO:0000313" key="7">
    <source>
        <dbReference type="EMBL" id="EGC29494.1"/>
    </source>
</evidence>
<sequence length="220" mass="24873">KGWKNQLEKEFEKEYFKSLMTFLDNEKESGIVISPPTNQIFRCFNETPFDKVKVVLLGQEPPSSSNQANGLAFSVDTHVNKQLPATLSNIYLELQSDLNICKNTTHGNLEKWSKQGVLLLNSSLTIKKGSSESHGSRGWEQFTDYAIECLAKYRQGIIFLLWGKQAQQKINIINSSNNNHTILTASSPSQFSAQKGFFSCHHFSITNKILIQSSQLPIDW</sequence>
<dbReference type="CDD" id="cd10027">
    <property type="entry name" value="UDG-F1-like"/>
    <property type="match status" value="1"/>
</dbReference>
<dbReference type="PANTHER" id="PTHR11264">
    <property type="entry name" value="URACIL-DNA GLYCOSYLASE"/>
    <property type="match status" value="1"/>
</dbReference>
<feature type="domain" description="Uracil-DNA glycosylase-like" evidence="6">
    <location>
        <begin position="45"/>
        <end position="210"/>
    </location>
</feature>
<evidence type="ECO:0000256" key="5">
    <source>
        <dbReference type="ARBA" id="ARBA00023204"/>
    </source>
</evidence>
<evidence type="ECO:0000259" key="6">
    <source>
        <dbReference type="SMART" id="SM00986"/>
    </source>
</evidence>
<name>F1A2U0_DICPU</name>
<dbReference type="InParanoid" id="F1A2U0"/>
<dbReference type="SUPFAM" id="SSF52141">
    <property type="entry name" value="Uracil-DNA glycosylase-like"/>
    <property type="match status" value="1"/>
</dbReference>